<name>A0ABN9TML8_9DINO</name>
<feature type="region of interest" description="Disordered" evidence="1">
    <location>
        <begin position="76"/>
        <end position="104"/>
    </location>
</feature>
<keyword evidence="3" id="KW-1185">Reference proteome</keyword>
<feature type="region of interest" description="Disordered" evidence="1">
    <location>
        <begin position="1"/>
        <end position="25"/>
    </location>
</feature>
<evidence type="ECO:0000256" key="1">
    <source>
        <dbReference type="SAM" id="MobiDB-lite"/>
    </source>
</evidence>
<protein>
    <submittedName>
        <fullName evidence="2">Uncharacterized protein</fullName>
    </submittedName>
</protein>
<comment type="caution">
    <text evidence="2">The sequence shown here is derived from an EMBL/GenBank/DDBJ whole genome shotgun (WGS) entry which is preliminary data.</text>
</comment>
<organism evidence="2 3">
    <name type="scientific">Prorocentrum cordatum</name>
    <dbReference type="NCBI Taxonomy" id="2364126"/>
    <lineage>
        <taxon>Eukaryota</taxon>
        <taxon>Sar</taxon>
        <taxon>Alveolata</taxon>
        <taxon>Dinophyceae</taxon>
        <taxon>Prorocentrales</taxon>
        <taxon>Prorocentraceae</taxon>
        <taxon>Prorocentrum</taxon>
    </lineage>
</organism>
<gene>
    <name evidence="2" type="ORF">PCOR1329_LOCUS40279</name>
</gene>
<proteinExistence type="predicted"/>
<feature type="compositionally biased region" description="Low complexity" evidence="1">
    <location>
        <begin position="86"/>
        <end position="101"/>
    </location>
</feature>
<accession>A0ABN9TML8</accession>
<sequence>MSQERNRESLGSCKLPLPAAGEKKDEWLQVEGAAEEVGDGEPPHLHVAVEVRSDAATGPMTEPEADAKKIAKPAAEDVMAKAEQGVPSSPVSSAPTTPVPSGMHVPRATADRVLMRRGNKEFGRTALNPHVVLALKSRAAATCRFCGNSSMDGCFGRYCHWEIPGKRAEYKRVPRSAWA</sequence>
<evidence type="ECO:0000313" key="3">
    <source>
        <dbReference type="Proteomes" id="UP001189429"/>
    </source>
</evidence>
<dbReference type="Proteomes" id="UP001189429">
    <property type="component" value="Unassembled WGS sequence"/>
</dbReference>
<evidence type="ECO:0000313" key="2">
    <source>
        <dbReference type="EMBL" id="CAK0846909.1"/>
    </source>
</evidence>
<reference evidence="2" key="1">
    <citation type="submission" date="2023-10" db="EMBL/GenBank/DDBJ databases">
        <authorList>
            <person name="Chen Y."/>
            <person name="Shah S."/>
            <person name="Dougan E. K."/>
            <person name="Thang M."/>
            <person name="Chan C."/>
        </authorList>
    </citation>
    <scope>NUCLEOTIDE SEQUENCE [LARGE SCALE GENOMIC DNA]</scope>
</reference>
<dbReference type="EMBL" id="CAUYUJ010014855">
    <property type="protein sequence ID" value="CAK0846909.1"/>
    <property type="molecule type" value="Genomic_DNA"/>
</dbReference>